<feature type="transmembrane region" description="Helical" evidence="1">
    <location>
        <begin position="354"/>
        <end position="374"/>
    </location>
</feature>
<reference evidence="5 6" key="3">
    <citation type="submission" date="2017-09" db="EMBL/GenBank/DDBJ databases">
        <title>Tripartite evolution among Lactobacillus johnsonii, Lactobacillus taiwanensis, Lactobacillus reuteri and their rodent host.</title>
        <authorList>
            <person name="Wang T."/>
            <person name="Knowles S."/>
            <person name="Cheng C."/>
        </authorList>
    </citation>
    <scope>NUCLEOTIDE SEQUENCE [LARGE SCALE GENOMIC DNA]</scope>
    <source>
        <strain evidence="4 5">609q</strain>
        <strain evidence="3 6">609u</strain>
    </source>
</reference>
<evidence type="ECO:0000313" key="3">
    <source>
        <dbReference type="EMBL" id="OYR87900.1"/>
    </source>
</evidence>
<keyword evidence="4" id="KW-0813">Transport</keyword>
<dbReference type="PANTHER" id="PTHR33989:SF4">
    <property type="entry name" value="PTS SYSTEM N,N'-DIACETYLCHITOBIOSE-SPECIFIC EIIC COMPONENT"/>
    <property type="match status" value="1"/>
</dbReference>
<feature type="transmembrane region" description="Helical" evidence="1">
    <location>
        <begin position="394"/>
        <end position="412"/>
    </location>
</feature>
<evidence type="ECO:0000313" key="6">
    <source>
        <dbReference type="Proteomes" id="UP000216316"/>
    </source>
</evidence>
<dbReference type="Proteomes" id="UP000216316">
    <property type="component" value="Unassembled WGS sequence"/>
</dbReference>
<feature type="transmembrane region" description="Helical" evidence="1">
    <location>
        <begin position="183"/>
        <end position="204"/>
    </location>
</feature>
<dbReference type="GO" id="GO:1902815">
    <property type="term" value="P:N,N'-diacetylchitobiose import"/>
    <property type="evidence" value="ECO:0007669"/>
    <property type="project" value="TreeGrafter"/>
</dbReference>
<dbReference type="EMBL" id="NGNV01000022">
    <property type="protein sequence ID" value="OYR87900.1"/>
    <property type="molecule type" value="Genomic_DNA"/>
</dbReference>
<feature type="transmembrane region" description="Helical" evidence="1">
    <location>
        <begin position="70"/>
        <end position="93"/>
    </location>
</feature>
<dbReference type="AlphaFoldDB" id="A0A256LD57"/>
<evidence type="ECO:0000256" key="1">
    <source>
        <dbReference type="SAM" id="Phobius"/>
    </source>
</evidence>
<accession>A0A256LD57</accession>
<keyword evidence="1" id="KW-0472">Membrane</keyword>
<dbReference type="EMBL" id="NGNX01000022">
    <property type="protein sequence ID" value="OYR91374.1"/>
    <property type="molecule type" value="Genomic_DNA"/>
</dbReference>
<feature type="transmembrane region" description="Helical" evidence="1">
    <location>
        <begin position="292"/>
        <end position="309"/>
    </location>
</feature>
<dbReference type="GO" id="GO:0008982">
    <property type="term" value="F:protein-N(PI)-phosphohistidine-sugar phosphotransferase activity"/>
    <property type="evidence" value="ECO:0007669"/>
    <property type="project" value="InterPro"/>
</dbReference>
<proteinExistence type="predicted"/>
<feature type="transmembrane region" description="Helical" evidence="1">
    <location>
        <begin position="143"/>
        <end position="162"/>
    </location>
</feature>
<dbReference type="PROSITE" id="PS51105">
    <property type="entry name" value="PTS_EIIC_TYPE_3"/>
    <property type="match status" value="1"/>
</dbReference>
<dbReference type="InterPro" id="IPR051088">
    <property type="entry name" value="PTS_Sugar-EIIC/EIIB"/>
</dbReference>
<dbReference type="RefSeq" id="WP_094496590.1">
    <property type="nucleotide sequence ID" value="NZ_NGNV01000022.1"/>
</dbReference>
<feature type="domain" description="PTS EIIC type-3" evidence="2">
    <location>
        <begin position="1"/>
        <end position="414"/>
    </location>
</feature>
<evidence type="ECO:0000259" key="2">
    <source>
        <dbReference type="PROSITE" id="PS51105"/>
    </source>
</evidence>
<evidence type="ECO:0000313" key="4">
    <source>
        <dbReference type="EMBL" id="OYR91374.1"/>
    </source>
</evidence>
<organism evidence="4 5">
    <name type="scientific">Lactobacillus taiwanensis</name>
    <dbReference type="NCBI Taxonomy" id="508451"/>
    <lineage>
        <taxon>Bacteria</taxon>
        <taxon>Bacillati</taxon>
        <taxon>Bacillota</taxon>
        <taxon>Bacilli</taxon>
        <taxon>Lactobacillales</taxon>
        <taxon>Lactobacillaceae</taxon>
        <taxon>Lactobacillus</taxon>
    </lineage>
</organism>
<feature type="transmembrane region" description="Helical" evidence="1">
    <location>
        <begin position="224"/>
        <end position="242"/>
    </location>
</feature>
<keyword evidence="1" id="KW-1133">Transmembrane helix</keyword>
<evidence type="ECO:0000313" key="5">
    <source>
        <dbReference type="Proteomes" id="UP000215828"/>
    </source>
</evidence>
<keyword evidence="4" id="KW-0762">Sugar transport</keyword>
<protein>
    <submittedName>
        <fullName evidence="4">PTS sugar transporter subunit IIC</fullName>
    </submittedName>
</protein>
<keyword evidence="1" id="KW-0812">Transmembrane</keyword>
<dbReference type="Proteomes" id="UP000215828">
    <property type="component" value="Unassembled WGS sequence"/>
</dbReference>
<comment type="caution">
    <text evidence="4">The sequence shown here is derived from an EMBL/GenBank/DDBJ whole genome shotgun (WGS) entry which is preliminary data.</text>
</comment>
<dbReference type="GO" id="GO:0009401">
    <property type="term" value="P:phosphoenolpyruvate-dependent sugar phosphotransferase system"/>
    <property type="evidence" value="ECO:0007669"/>
    <property type="project" value="InterPro"/>
</dbReference>
<dbReference type="InterPro" id="IPR004501">
    <property type="entry name" value="PTS_EIIC_3"/>
</dbReference>
<reference evidence="4 5" key="1">
    <citation type="submission" date="2017-04" db="EMBL/GenBank/DDBJ databases">
        <authorList>
            <person name="Afonso C.L."/>
            <person name="Miller P.J."/>
            <person name="Scott M.A."/>
            <person name="Spackman E."/>
            <person name="Goraichik I."/>
            <person name="Dimitrov K.M."/>
            <person name="Suarez D.L."/>
            <person name="Swayne D.E."/>
        </authorList>
    </citation>
    <scope>NUCLEOTIDE SEQUENCE [LARGE SCALE GENOMIC DNA]</scope>
    <source>
        <strain evidence="4 5">609q</strain>
    </source>
</reference>
<keyword evidence="6" id="KW-1185">Reference proteome</keyword>
<gene>
    <name evidence="3" type="ORF">CBF53_05070</name>
    <name evidence="4" type="ORF">CBF70_05765</name>
</gene>
<dbReference type="PANTHER" id="PTHR33989">
    <property type="match status" value="1"/>
</dbReference>
<reference evidence="3 6" key="2">
    <citation type="submission" date="2017-05" db="EMBL/GenBank/DDBJ databases">
        <authorList>
            <person name="Lin X.B."/>
            <person name="Stothard P."/>
            <person name="Tasseva G."/>
            <person name="Walter J."/>
        </authorList>
    </citation>
    <scope>NUCLEOTIDE SEQUENCE [LARGE SCALE GENOMIC DNA]</scope>
    <source>
        <strain evidence="3 6">609u</strain>
    </source>
</reference>
<dbReference type="GO" id="GO:0005886">
    <property type="term" value="C:plasma membrane"/>
    <property type="evidence" value="ECO:0007669"/>
    <property type="project" value="TreeGrafter"/>
</dbReference>
<sequence>MEKIIFKTVVRLRRLAFFRVADRTLMMLMPLAVVGSIFQFLWQSVFSPTSLISNIFYFDKWLPDQIFNGAWYACQGVTSVVFGTFGLFTAYFSAQYTARLYQKDAQMAGVSGMLALLLCAYRFRDIKNFQLSFNWRFLNINSFLFALLIGFGTGLIFRFLGVEYHHQHAESAQRIKKRAFNSFRPMLATWVIGLVVGILASLVHVRVVATNFYQFFQNQGQNNLNLGVFIPLLLLALLLNWLGIGQPLASLTTGSDNATNVANLNYALTHGSSLNVPNPYVGNSLYQSYGRFGGSGLTLVLLIGILIYIKKNSIARIARWSFIPTLFGSNQGALIGIPIMLNPLFLIPYVCLPVVNMLLGASMIAIHLIPVSAYNVLSGTPGPLVAFIATNGTWQALIFSMLLFALDILLYLPIVKMAKDVQDEIDLLNDEEAGYEYVK</sequence>
<feature type="transmembrane region" description="Helical" evidence="1">
    <location>
        <begin position="20"/>
        <end position="42"/>
    </location>
</feature>
<name>A0A256LD57_9LACO</name>